<gene>
    <name evidence="1" type="ORF">OXU80_10640</name>
</gene>
<dbReference type="EMBL" id="CP113520">
    <property type="protein sequence ID" value="WAJ30626.1"/>
    <property type="molecule type" value="Genomic_DNA"/>
</dbReference>
<protein>
    <submittedName>
        <fullName evidence="1">Uncharacterized protein</fullName>
    </submittedName>
</protein>
<proteinExistence type="predicted"/>
<keyword evidence="2" id="KW-1185">Reference proteome</keyword>
<name>A0ACD4NV66_9HYPH</name>
<accession>A0ACD4NV66</accession>
<evidence type="ECO:0000313" key="1">
    <source>
        <dbReference type="EMBL" id="WAJ30626.1"/>
    </source>
</evidence>
<dbReference type="Proteomes" id="UP001163223">
    <property type="component" value="Chromosome"/>
</dbReference>
<sequence length="159" mass="17578">MTPREFLRLVVRPNVAEAEADVSDVRLTYNAVMAVDALAAHVFHWCKKHDPERVRGLVDDTWFRAECGKNRANVQMLHDLAKASKHVELERGKPTIKTFADVQPRGFGYGEGVYGGGPYGGGDQVSVMVDGAKIQVGWLMRQTIDFYVAEMDAAGVPET</sequence>
<evidence type="ECO:0000313" key="2">
    <source>
        <dbReference type="Proteomes" id="UP001163223"/>
    </source>
</evidence>
<organism evidence="1 2">
    <name type="scientific">Antarcticirhabdus aurantiaca</name>
    <dbReference type="NCBI Taxonomy" id="2606717"/>
    <lineage>
        <taxon>Bacteria</taxon>
        <taxon>Pseudomonadati</taxon>
        <taxon>Pseudomonadota</taxon>
        <taxon>Alphaproteobacteria</taxon>
        <taxon>Hyphomicrobiales</taxon>
        <taxon>Aurantimonadaceae</taxon>
        <taxon>Antarcticirhabdus</taxon>
    </lineage>
</organism>
<reference evidence="1" key="1">
    <citation type="submission" date="2022-11" db="EMBL/GenBank/DDBJ databases">
        <title>beta-Carotene-producing bacterium, Jeongeuplla avenae sp. nov., alleviates the salt stress of Arabidopsis seedlings.</title>
        <authorList>
            <person name="Jiang L."/>
            <person name="Lee J."/>
        </authorList>
    </citation>
    <scope>NUCLEOTIDE SEQUENCE</scope>
    <source>
        <strain evidence="1">DY_R2A_6</strain>
    </source>
</reference>